<sequence length="671" mass="73676">MRTGTDDHTEPGVLVVDHARRPGLGEPAPSERAESAGLGPHGAASGCPPEQRADDLGTNTASPGSGRRSRSGSVAFDIPADIARKWQEMTDLLAEILRVPAALIMRVEPPEMVVCVASESEGNPYERDERARLDTGLYCEAVMKTRMPLLIPDASKDEQWASSPDVELGMISYLGFPITWPTGDIFGTICVLDDRANQYSKTYQTLLAQCRDVIEVDLKSIFAFETRLTEEARAKERLERQVAERTAELSHANAQLRQKIAEHERTEAALREVAEERRRAEEALRVSQELLRAIIDSSTAIVYVKDIEGRYILVNRRFEELFGVAREAIVGKSDYDVFSREHAEALRAFDQRALLAGTALKDEEAMPQDDGVHTYLAIKFPLRDAAGVPYAVGGISTDITERKRIEAERVLLLEDEQRARAAAEAAVRMRDDFVSIASHELYTPIAGLKLAVQGLMREATALPAGAQRLAGMADRQCRRLVRLIEDLLDVTRIQSGKLELKLGEVDLRALSREVVEDFDVELKQSGSTVSWRADAPVVGMWDRARLEQVVTNLVLNAIKYGRGKPIEISVAAEGETARLVVADRGIGIDASCVPYIFERFERGVSAQHYGGLGLGLYISRRIVIAHGGSVRVESELGVGSAFIVDLPLRGPRQALPTEASWPAGGPDEPAG</sequence>
<dbReference type="PROSITE" id="PS50113">
    <property type="entry name" value="PAC"/>
    <property type="match status" value="1"/>
</dbReference>
<dbReference type="Proteomes" id="UP000075604">
    <property type="component" value="Unassembled WGS sequence"/>
</dbReference>
<feature type="region of interest" description="Disordered" evidence="7">
    <location>
        <begin position="1"/>
        <end position="72"/>
    </location>
</feature>
<dbReference type="Gene3D" id="3.30.565.10">
    <property type="entry name" value="Histidine kinase-like ATPase, C-terminal domain"/>
    <property type="match status" value="1"/>
</dbReference>
<evidence type="ECO:0000313" key="12">
    <source>
        <dbReference type="Proteomes" id="UP000075604"/>
    </source>
</evidence>
<dbReference type="GO" id="GO:0000155">
    <property type="term" value="F:phosphorelay sensor kinase activity"/>
    <property type="evidence" value="ECO:0007669"/>
    <property type="project" value="InterPro"/>
</dbReference>
<dbReference type="PROSITE" id="PS50109">
    <property type="entry name" value="HIS_KIN"/>
    <property type="match status" value="1"/>
</dbReference>
<name>A0A150P0F2_SORCE</name>
<dbReference type="InterPro" id="IPR000700">
    <property type="entry name" value="PAS-assoc_C"/>
</dbReference>
<protein>
    <recommendedName>
        <fullName evidence="2">histidine kinase</fullName>
        <ecNumber evidence="2">2.7.13.3</ecNumber>
    </recommendedName>
</protein>
<dbReference type="InterPro" id="IPR004358">
    <property type="entry name" value="Sig_transdc_His_kin-like_C"/>
</dbReference>
<comment type="caution">
    <text evidence="11">The sequence shown here is derived from an EMBL/GenBank/DDBJ whole genome shotgun (WGS) entry which is preliminary data.</text>
</comment>
<dbReference type="SUPFAM" id="SSF55781">
    <property type="entry name" value="GAF domain-like"/>
    <property type="match status" value="1"/>
</dbReference>
<keyword evidence="4" id="KW-0808">Transferase</keyword>
<feature type="domain" description="PAC" evidence="10">
    <location>
        <begin position="360"/>
        <end position="411"/>
    </location>
</feature>
<keyword evidence="5 11" id="KW-0418">Kinase</keyword>
<dbReference type="GO" id="GO:0009927">
    <property type="term" value="F:histidine phosphotransfer kinase activity"/>
    <property type="evidence" value="ECO:0007669"/>
    <property type="project" value="TreeGrafter"/>
</dbReference>
<dbReference type="InterPro" id="IPR036097">
    <property type="entry name" value="HisK_dim/P_sf"/>
</dbReference>
<dbReference type="InterPro" id="IPR029016">
    <property type="entry name" value="GAF-like_dom_sf"/>
</dbReference>
<dbReference type="InterPro" id="IPR003594">
    <property type="entry name" value="HATPase_dom"/>
</dbReference>
<dbReference type="Pfam" id="PF00512">
    <property type="entry name" value="HisKA"/>
    <property type="match status" value="1"/>
</dbReference>
<organism evidence="11 12">
    <name type="scientific">Sorangium cellulosum</name>
    <name type="common">Polyangium cellulosum</name>
    <dbReference type="NCBI Taxonomy" id="56"/>
    <lineage>
        <taxon>Bacteria</taxon>
        <taxon>Pseudomonadati</taxon>
        <taxon>Myxococcota</taxon>
        <taxon>Polyangia</taxon>
        <taxon>Polyangiales</taxon>
        <taxon>Polyangiaceae</taxon>
        <taxon>Sorangium</taxon>
    </lineage>
</organism>
<dbReference type="InterPro" id="IPR036890">
    <property type="entry name" value="HATPase_C_sf"/>
</dbReference>
<evidence type="ECO:0000256" key="2">
    <source>
        <dbReference type="ARBA" id="ARBA00012438"/>
    </source>
</evidence>
<comment type="catalytic activity">
    <reaction evidence="1">
        <text>ATP + protein L-histidine = ADP + protein N-phospho-L-histidine.</text>
        <dbReference type="EC" id="2.7.13.3"/>
    </reaction>
</comment>
<dbReference type="SUPFAM" id="SSF55785">
    <property type="entry name" value="PYP-like sensor domain (PAS domain)"/>
    <property type="match status" value="1"/>
</dbReference>
<dbReference type="Pfam" id="PF02518">
    <property type="entry name" value="HATPase_c"/>
    <property type="match status" value="1"/>
</dbReference>
<evidence type="ECO:0000256" key="4">
    <source>
        <dbReference type="ARBA" id="ARBA00022679"/>
    </source>
</evidence>
<feature type="coiled-coil region" evidence="6">
    <location>
        <begin position="228"/>
        <end position="290"/>
    </location>
</feature>
<dbReference type="Gene3D" id="1.10.287.130">
    <property type="match status" value="1"/>
</dbReference>
<evidence type="ECO:0000256" key="3">
    <source>
        <dbReference type="ARBA" id="ARBA00022553"/>
    </source>
</evidence>
<dbReference type="PROSITE" id="PS50112">
    <property type="entry name" value="PAS"/>
    <property type="match status" value="1"/>
</dbReference>
<dbReference type="CDD" id="cd00130">
    <property type="entry name" value="PAS"/>
    <property type="match status" value="1"/>
</dbReference>
<evidence type="ECO:0000313" key="11">
    <source>
        <dbReference type="EMBL" id="KYF48244.1"/>
    </source>
</evidence>
<evidence type="ECO:0000259" key="8">
    <source>
        <dbReference type="PROSITE" id="PS50109"/>
    </source>
</evidence>
<gene>
    <name evidence="11" type="ORF">BE04_35010</name>
</gene>
<dbReference type="FunFam" id="3.30.565.10:FF:000006">
    <property type="entry name" value="Sensor histidine kinase WalK"/>
    <property type="match status" value="1"/>
</dbReference>
<dbReference type="InterPro" id="IPR005467">
    <property type="entry name" value="His_kinase_dom"/>
</dbReference>
<keyword evidence="6" id="KW-0175">Coiled coil</keyword>
<dbReference type="CDD" id="cd00082">
    <property type="entry name" value="HisKA"/>
    <property type="match status" value="1"/>
</dbReference>
<dbReference type="Gene3D" id="3.30.450.40">
    <property type="match status" value="1"/>
</dbReference>
<dbReference type="InterPro" id="IPR035965">
    <property type="entry name" value="PAS-like_dom_sf"/>
</dbReference>
<feature type="compositionally biased region" description="Basic and acidic residues" evidence="7">
    <location>
        <begin position="1"/>
        <end position="10"/>
    </location>
</feature>
<dbReference type="Pfam" id="PF01590">
    <property type="entry name" value="GAF"/>
    <property type="match status" value="1"/>
</dbReference>
<dbReference type="SMART" id="SM00387">
    <property type="entry name" value="HATPase_c"/>
    <property type="match status" value="1"/>
</dbReference>
<evidence type="ECO:0000256" key="1">
    <source>
        <dbReference type="ARBA" id="ARBA00000085"/>
    </source>
</evidence>
<feature type="domain" description="Histidine kinase" evidence="8">
    <location>
        <begin position="436"/>
        <end position="650"/>
    </location>
</feature>
<dbReference type="AlphaFoldDB" id="A0A150P0F2"/>
<dbReference type="InterPro" id="IPR003018">
    <property type="entry name" value="GAF"/>
</dbReference>
<evidence type="ECO:0000256" key="5">
    <source>
        <dbReference type="ARBA" id="ARBA00022777"/>
    </source>
</evidence>
<feature type="domain" description="PAS" evidence="9">
    <location>
        <begin position="287"/>
        <end position="357"/>
    </location>
</feature>
<dbReference type="PANTHER" id="PTHR43047:SF72">
    <property type="entry name" value="OSMOSENSING HISTIDINE PROTEIN KINASE SLN1"/>
    <property type="match status" value="1"/>
</dbReference>
<dbReference type="PANTHER" id="PTHR43047">
    <property type="entry name" value="TWO-COMPONENT HISTIDINE PROTEIN KINASE"/>
    <property type="match status" value="1"/>
</dbReference>
<keyword evidence="3" id="KW-0597">Phosphoprotein</keyword>
<dbReference type="Gene3D" id="3.30.450.20">
    <property type="entry name" value="PAS domain"/>
    <property type="match status" value="1"/>
</dbReference>
<dbReference type="EC" id="2.7.13.3" evidence="2"/>
<accession>A0A150P0F2</accession>
<dbReference type="SMART" id="SM00091">
    <property type="entry name" value="PAS"/>
    <property type="match status" value="1"/>
</dbReference>
<dbReference type="SUPFAM" id="SSF55874">
    <property type="entry name" value="ATPase domain of HSP90 chaperone/DNA topoisomerase II/histidine kinase"/>
    <property type="match status" value="1"/>
</dbReference>
<dbReference type="CDD" id="cd00075">
    <property type="entry name" value="HATPase"/>
    <property type="match status" value="1"/>
</dbReference>
<dbReference type="InterPro" id="IPR000014">
    <property type="entry name" value="PAS"/>
</dbReference>
<dbReference type="SMART" id="SM00388">
    <property type="entry name" value="HisKA"/>
    <property type="match status" value="1"/>
</dbReference>
<evidence type="ECO:0000259" key="9">
    <source>
        <dbReference type="PROSITE" id="PS50112"/>
    </source>
</evidence>
<dbReference type="PRINTS" id="PR00344">
    <property type="entry name" value="BCTRLSENSOR"/>
</dbReference>
<evidence type="ECO:0000259" key="10">
    <source>
        <dbReference type="PROSITE" id="PS50113"/>
    </source>
</evidence>
<dbReference type="NCBIfam" id="TIGR00229">
    <property type="entry name" value="sensory_box"/>
    <property type="match status" value="1"/>
</dbReference>
<dbReference type="Pfam" id="PF08448">
    <property type="entry name" value="PAS_4"/>
    <property type="match status" value="1"/>
</dbReference>
<dbReference type="SUPFAM" id="SSF47384">
    <property type="entry name" value="Homodimeric domain of signal transducing histidine kinase"/>
    <property type="match status" value="1"/>
</dbReference>
<dbReference type="EMBL" id="JELX01004414">
    <property type="protein sequence ID" value="KYF48244.1"/>
    <property type="molecule type" value="Genomic_DNA"/>
</dbReference>
<proteinExistence type="predicted"/>
<dbReference type="InterPro" id="IPR013656">
    <property type="entry name" value="PAS_4"/>
</dbReference>
<dbReference type="GO" id="GO:0005886">
    <property type="term" value="C:plasma membrane"/>
    <property type="evidence" value="ECO:0007669"/>
    <property type="project" value="TreeGrafter"/>
</dbReference>
<evidence type="ECO:0000256" key="6">
    <source>
        <dbReference type="SAM" id="Coils"/>
    </source>
</evidence>
<evidence type="ECO:0000256" key="7">
    <source>
        <dbReference type="SAM" id="MobiDB-lite"/>
    </source>
</evidence>
<dbReference type="InterPro" id="IPR003661">
    <property type="entry name" value="HisK_dim/P_dom"/>
</dbReference>
<reference evidence="11 12" key="1">
    <citation type="submission" date="2014-02" db="EMBL/GenBank/DDBJ databases">
        <title>The small core and large imbalanced accessory genome model reveals a collaborative survival strategy of Sorangium cellulosum strains in nature.</title>
        <authorList>
            <person name="Han K."/>
            <person name="Peng R."/>
            <person name="Blom J."/>
            <person name="Li Y.-Z."/>
        </authorList>
    </citation>
    <scope>NUCLEOTIDE SEQUENCE [LARGE SCALE GENOMIC DNA]</scope>
    <source>
        <strain evidence="11 12">So0157-18</strain>
    </source>
</reference>
<dbReference type="SMART" id="SM00065">
    <property type="entry name" value="GAF"/>
    <property type="match status" value="1"/>
</dbReference>